<feature type="compositionally biased region" description="Basic and acidic residues" evidence="5">
    <location>
        <begin position="676"/>
        <end position="690"/>
    </location>
</feature>
<feature type="domain" description="Deacetylase sirtuin-type" evidence="6">
    <location>
        <begin position="8"/>
        <end position="614"/>
    </location>
</feature>
<dbReference type="PROSITE" id="PS50305">
    <property type="entry name" value="SIRTUIN"/>
    <property type="match status" value="1"/>
</dbReference>
<proteinExistence type="inferred from homology"/>
<feature type="compositionally biased region" description="Basic and acidic residues" evidence="5">
    <location>
        <begin position="361"/>
        <end position="372"/>
    </location>
</feature>
<dbReference type="SUPFAM" id="SSF52467">
    <property type="entry name" value="DHS-like NAD/FAD-binding domain"/>
    <property type="match status" value="2"/>
</dbReference>
<feature type="compositionally biased region" description="Low complexity" evidence="5">
    <location>
        <begin position="233"/>
        <end position="272"/>
    </location>
</feature>
<feature type="compositionally biased region" description="Pro residues" evidence="5">
    <location>
        <begin position="378"/>
        <end position="388"/>
    </location>
</feature>
<comment type="caution">
    <text evidence="4">Lacks conserved residue(s) required for the propagation of feature annotation.</text>
</comment>
<evidence type="ECO:0000256" key="4">
    <source>
        <dbReference type="PROSITE-ProRule" id="PRU00236"/>
    </source>
</evidence>
<gene>
    <name evidence="7" type="ORF">B0T19DRAFT_359555</name>
</gene>
<feature type="compositionally biased region" description="Polar residues" evidence="5">
    <location>
        <begin position="617"/>
        <end position="631"/>
    </location>
</feature>
<feature type="region of interest" description="Disordered" evidence="5">
    <location>
        <begin position="342"/>
        <end position="430"/>
    </location>
</feature>
<dbReference type="AlphaFoldDB" id="A0AAE0M8Z6"/>
<keyword evidence="2" id="KW-0808">Transferase</keyword>
<evidence type="ECO:0000313" key="7">
    <source>
        <dbReference type="EMBL" id="KAK3323330.1"/>
    </source>
</evidence>
<evidence type="ECO:0000313" key="8">
    <source>
        <dbReference type="Proteomes" id="UP001286456"/>
    </source>
</evidence>
<dbReference type="Pfam" id="PF02146">
    <property type="entry name" value="SIR2"/>
    <property type="match status" value="2"/>
</dbReference>
<sequence>MPTTQVGPGSEPLLQDIANSLWKSRKVVVITGAGISTNSGIPDFRSENGLYSLIQAQFDAVAANEASRTTNSSSSSSNVDLDESNTSFETADERPTKRRRLSRHDGETIAPRPMDDGHPVDSAPVQAASEQMEMEGETRAPAENTEAAQASPQKPAGEVPKLPALTTTLEFGAPSKPPTHFLSSPPHLTLDSPRLQSIPDQSFSRRMSSSPLSSPPPTLFNPYPESTSTPFDSSSEQSSCSSSRSESEEPSSASTPLLTSQSSFGSSSGRNSLPNIKGRDLFDSQIWSCPTKTSVFYTFATTLRQKVRHATPTSSHHFLEERVGLSTSLSLGAGSRYRFSARAGRQSAGSQEGGQEDCQEAQEHLQGEEKARAVPAAVPGPPAAPNPPASADLGGCPSDSQQRVLGSAPSSAVLARGPSLTTSTPTPPNRGVECVFLHGSLAELRCFVCGRTSSWDEDSRQSDTLAGRQPTCPHCAGATAAREERGKRALGVGKLRPDIVLYGEEHPHAHLISPIIQHDLSLGPDMLLILGTSMRVHGLKVLVKEFAKAVHDRGGKVVFVNFTKPPDSVWADVLDYWVQWDCDAWVGDLQHRKPALFLPPGTVLPEDEKKLARASRRTSGGDSAKQKSGSTNKRRETGGKGQRDSSGSSITVIEDGIEAAELPSSEVMPPPRSSRARKDGKEPGEPREPKLNPNAKRPASIRDHKLNGAYLVWKIMGELRRVTGGAIDPSDASSANETKPKAAPRTRRSRRSAPAALEPEDKDATADTSAVMPEPENEPKEEIAEPETAVSEEVESETKATGTDDHDTSILALVKSRKRKRTAWKMVRGVETRVPIEDDPDEVPPLPHTDAAFKPCATPNPVPEDDAAPQPQLNGSDDAITTPTTTSAPIGPSTPSLPPSHPSWHAPPQNDGFQETDRLIARYNELASESRPVTPVHLPPIKTATATANAKPLEPKVTSPGPMAEIAPDVGSPVAVRNNPFSYADPLGRQLSFPPTWLGSGSGPGVNGGSEVHGGELHVGSGFHPEQQHYQQQQHYQDQHEQQYQGYDQGYEHHGHGFHQPTEQVGMRLQTAMQMQMDGYDAGQSDEASAAAAAAAVGGGGGFAGPEEQLQKEQEAAMMLSLLRGGGGC</sequence>
<evidence type="ECO:0000256" key="5">
    <source>
        <dbReference type="SAM" id="MobiDB-lite"/>
    </source>
</evidence>
<dbReference type="InterPro" id="IPR029035">
    <property type="entry name" value="DHS-like_NAD/FAD-binding_dom"/>
</dbReference>
<dbReference type="GO" id="GO:0070403">
    <property type="term" value="F:NAD+ binding"/>
    <property type="evidence" value="ECO:0007669"/>
    <property type="project" value="InterPro"/>
</dbReference>
<feature type="compositionally biased region" description="Basic and acidic residues" evidence="5">
    <location>
        <begin position="633"/>
        <end position="643"/>
    </location>
</feature>
<feature type="region of interest" description="Disordered" evidence="5">
    <location>
        <begin position="833"/>
        <end position="912"/>
    </location>
</feature>
<feature type="region of interest" description="Disordered" evidence="5">
    <location>
        <begin position="610"/>
        <end position="702"/>
    </location>
</feature>
<dbReference type="GO" id="GO:0005634">
    <property type="term" value="C:nucleus"/>
    <property type="evidence" value="ECO:0007669"/>
    <property type="project" value="TreeGrafter"/>
</dbReference>
<keyword evidence="8" id="KW-1185">Reference proteome</keyword>
<evidence type="ECO:0000256" key="2">
    <source>
        <dbReference type="ARBA" id="ARBA00022679"/>
    </source>
</evidence>
<feature type="compositionally biased region" description="Basic and acidic residues" evidence="5">
    <location>
        <begin position="796"/>
        <end position="808"/>
    </location>
</feature>
<dbReference type="InterPro" id="IPR026590">
    <property type="entry name" value="Ssirtuin_cat_dom"/>
</dbReference>
<feature type="region of interest" description="Disordered" evidence="5">
    <location>
        <begin position="67"/>
        <end position="275"/>
    </location>
</feature>
<comment type="caution">
    <text evidence="7">The sequence shown here is derived from an EMBL/GenBank/DDBJ whole genome shotgun (WGS) entry which is preliminary data.</text>
</comment>
<dbReference type="Proteomes" id="UP001286456">
    <property type="component" value="Unassembled WGS sequence"/>
</dbReference>
<dbReference type="InterPro" id="IPR003000">
    <property type="entry name" value="Sirtuin"/>
</dbReference>
<keyword evidence="3" id="KW-0520">NAD</keyword>
<reference evidence="7" key="1">
    <citation type="journal article" date="2023" name="Mol. Phylogenet. Evol.">
        <title>Genome-scale phylogeny and comparative genomics of the fungal order Sordariales.</title>
        <authorList>
            <person name="Hensen N."/>
            <person name="Bonometti L."/>
            <person name="Westerberg I."/>
            <person name="Brannstrom I.O."/>
            <person name="Guillou S."/>
            <person name="Cros-Aarteil S."/>
            <person name="Calhoun S."/>
            <person name="Haridas S."/>
            <person name="Kuo A."/>
            <person name="Mondo S."/>
            <person name="Pangilinan J."/>
            <person name="Riley R."/>
            <person name="LaButti K."/>
            <person name="Andreopoulos B."/>
            <person name="Lipzen A."/>
            <person name="Chen C."/>
            <person name="Yan M."/>
            <person name="Daum C."/>
            <person name="Ng V."/>
            <person name="Clum A."/>
            <person name="Steindorff A."/>
            <person name="Ohm R.A."/>
            <person name="Martin F."/>
            <person name="Silar P."/>
            <person name="Natvig D.O."/>
            <person name="Lalanne C."/>
            <person name="Gautier V."/>
            <person name="Ament-Velasquez S.L."/>
            <person name="Kruys A."/>
            <person name="Hutchinson M.I."/>
            <person name="Powell A.J."/>
            <person name="Barry K."/>
            <person name="Miller A.N."/>
            <person name="Grigoriev I.V."/>
            <person name="Debuchy R."/>
            <person name="Gladieux P."/>
            <person name="Hiltunen Thoren M."/>
            <person name="Johannesson H."/>
        </authorList>
    </citation>
    <scope>NUCLEOTIDE SEQUENCE</scope>
    <source>
        <strain evidence="7">SMH4131-1</strain>
    </source>
</reference>
<evidence type="ECO:0000256" key="1">
    <source>
        <dbReference type="ARBA" id="ARBA00006924"/>
    </source>
</evidence>
<evidence type="ECO:0000256" key="3">
    <source>
        <dbReference type="ARBA" id="ARBA00023027"/>
    </source>
</evidence>
<feature type="region of interest" description="Disordered" evidence="5">
    <location>
        <begin position="724"/>
        <end position="809"/>
    </location>
</feature>
<feature type="compositionally biased region" description="Polar residues" evidence="5">
    <location>
        <begin position="398"/>
        <end position="410"/>
    </location>
</feature>
<dbReference type="PANTHER" id="PTHR11085:SF8">
    <property type="entry name" value="NAD-DEPENDENT HISTONE DEACETYLASE HST3"/>
    <property type="match status" value="1"/>
</dbReference>
<reference evidence="7" key="2">
    <citation type="submission" date="2023-06" db="EMBL/GenBank/DDBJ databases">
        <authorList>
            <consortium name="Lawrence Berkeley National Laboratory"/>
            <person name="Haridas S."/>
            <person name="Hensen N."/>
            <person name="Bonometti L."/>
            <person name="Westerberg I."/>
            <person name="Brannstrom I.O."/>
            <person name="Guillou S."/>
            <person name="Cros-Aarteil S."/>
            <person name="Calhoun S."/>
            <person name="Kuo A."/>
            <person name="Mondo S."/>
            <person name="Pangilinan J."/>
            <person name="Riley R."/>
            <person name="Labutti K."/>
            <person name="Andreopoulos B."/>
            <person name="Lipzen A."/>
            <person name="Chen C."/>
            <person name="Yanf M."/>
            <person name="Daum C."/>
            <person name="Ng V."/>
            <person name="Clum A."/>
            <person name="Steindorff A."/>
            <person name="Ohm R."/>
            <person name="Martin F."/>
            <person name="Silar P."/>
            <person name="Natvig D."/>
            <person name="Lalanne C."/>
            <person name="Gautier V."/>
            <person name="Ament-Velasquez S.L."/>
            <person name="Kruys A."/>
            <person name="Hutchinson M.I."/>
            <person name="Powell A.J."/>
            <person name="Barry K."/>
            <person name="Miller A.N."/>
            <person name="Grigoriev I.V."/>
            <person name="Debuchy R."/>
            <person name="Gladieux P."/>
            <person name="Thoren M.H."/>
            <person name="Johannesson H."/>
        </authorList>
    </citation>
    <scope>NUCLEOTIDE SEQUENCE</scope>
    <source>
        <strain evidence="7">SMH4131-1</strain>
    </source>
</reference>
<dbReference type="InterPro" id="IPR050134">
    <property type="entry name" value="NAD-dep_sirtuin_deacylases"/>
</dbReference>
<feature type="compositionally biased region" description="Basic and acidic residues" evidence="5">
    <location>
        <begin position="103"/>
        <end position="119"/>
    </location>
</feature>
<feature type="compositionally biased region" description="Low complexity" evidence="5">
    <location>
        <begin position="202"/>
        <end position="212"/>
    </location>
</feature>
<dbReference type="Gene3D" id="3.40.50.1220">
    <property type="entry name" value="TPP-binding domain"/>
    <property type="match status" value="2"/>
</dbReference>
<comment type="similarity">
    <text evidence="1">Belongs to the sirtuin family. Class I subfamily.</text>
</comment>
<name>A0AAE0M8Z6_9PEZI</name>
<feature type="compositionally biased region" description="Low complexity" evidence="5">
    <location>
        <begin position="875"/>
        <end position="894"/>
    </location>
</feature>
<dbReference type="GO" id="GO:0017136">
    <property type="term" value="F:histone deacetylase activity, NAD-dependent"/>
    <property type="evidence" value="ECO:0007669"/>
    <property type="project" value="TreeGrafter"/>
</dbReference>
<accession>A0AAE0M8Z6</accession>
<evidence type="ECO:0000259" key="6">
    <source>
        <dbReference type="PROSITE" id="PS50305"/>
    </source>
</evidence>
<dbReference type="PANTHER" id="PTHR11085">
    <property type="entry name" value="NAD-DEPENDENT PROTEIN DEACYLASE SIRTUIN-5, MITOCHONDRIAL-RELATED"/>
    <property type="match status" value="1"/>
</dbReference>
<organism evidence="7 8">
    <name type="scientific">Cercophora scortea</name>
    <dbReference type="NCBI Taxonomy" id="314031"/>
    <lineage>
        <taxon>Eukaryota</taxon>
        <taxon>Fungi</taxon>
        <taxon>Dikarya</taxon>
        <taxon>Ascomycota</taxon>
        <taxon>Pezizomycotina</taxon>
        <taxon>Sordariomycetes</taxon>
        <taxon>Sordariomycetidae</taxon>
        <taxon>Sordariales</taxon>
        <taxon>Lasiosphaeriaceae</taxon>
        <taxon>Cercophora</taxon>
    </lineage>
</organism>
<protein>
    <recommendedName>
        <fullName evidence="6">Deacetylase sirtuin-type domain-containing protein</fullName>
    </recommendedName>
</protein>
<dbReference type="EMBL" id="JAUEPO010000004">
    <property type="protein sequence ID" value="KAK3323330.1"/>
    <property type="molecule type" value="Genomic_DNA"/>
</dbReference>
<feature type="compositionally biased region" description="Basic residues" evidence="5">
    <location>
        <begin position="742"/>
        <end position="751"/>
    </location>
</feature>